<evidence type="ECO:0008006" key="4">
    <source>
        <dbReference type="Google" id="ProtNLM"/>
    </source>
</evidence>
<sequence>MSDGLEITHGGAIAVDPEALRTVADALVALAPRFADAASAVRRAHGCLVNLPMAATRVDTVALWGSADRAEELHEECRTAGENTRLMADVYELVERRAELDALAIQGAPPTDALLDRIAELEASDPRVVEMEKWLIAEWEKRRFEGLDEQFDLGNLWPGHGVGSDLGVIIGLAAAIGASGMGRLPPKATLSGSGGPVSVTPVRTTSPIGPPTSIAEALRRFPDSSGAQLKVEKYTMADGTSRFILYSKGTQPSSVIDPDEPFDMQSNLELYTGQESASYAATVDALKAAGAQPGDEVHVYAHSQGAMNAAYLSSGSEFDVSVQVTAGSPLRPTLDEDQLLIALEHTDDMVNSLAGGGLPGGSGSPDSLVVTRVGDPAVHVHDVWLHPHMMEGYTETAEMVDASDDVRLEAWRDKTRELGEAVSIESTEYVAKRE</sequence>
<name>A0A511ABR0_9MICO</name>
<evidence type="ECO:0000313" key="2">
    <source>
        <dbReference type="EMBL" id="GEK85610.1"/>
    </source>
</evidence>
<dbReference type="InterPro" id="IPR029058">
    <property type="entry name" value="AB_hydrolase_fold"/>
</dbReference>
<gene>
    <name evidence="2" type="ORF">MAE01_07860</name>
</gene>
<dbReference type="EMBL" id="BJUW01000003">
    <property type="protein sequence ID" value="GEK85610.1"/>
    <property type="molecule type" value="Genomic_DNA"/>
</dbReference>
<accession>A0A511ABR0</accession>
<organism evidence="2 3">
    <name type="scientific">Microbacterium aerolatum</name>
    <dbReference type="NCBI Taxonomy" id="153731"/>
    <lineage>
        <taxon>Bacteria</taxon>
        <taxon>Bacillati</taxon>
        <taxon>Actinomycetota</taxon>
        <taxon>Actinomycetes</taxon>
        <taxon>Micrococcales</taxon>
        <taxon>Microbacteriaceae</taxon>
        <taxon>Microbacterium</taxon>
    </lineage>
</organism>
<dbReference type="AlphaFoldDB" id="A0A511ABR0"/>
<proteinExistence type="predicted"/>
<dbReference type="OrthoDB" id="4790882at2"/>
<feature type="region of interest" description="Disordered" evidence="1">
    <location>
        <begin position="189"/>
        <end position="210"/>
    </location>
</feature>
<protein>
    <recommendedName>
        <fullName evidence="4">Alpha/beta hydrolase</fullName>
    </recommendedName>
</protein>
<evidence type="ECO:0000256" key="1">
    <source>
        <dbReference type="SAM" id="MobiDB-lite"/>
    </source>
</evidence>
<dbReference type="SUPFAM" id="SSF53474">
    <property type="entry name" value="alpha/beta-Hydrolases"/>
    <property type="match status" value="1"/>
</dbReference>
<reference evidence="2 3" key="1">
    <citation type="submission" date="2019-07" db="EMBL/GenBank/DDBJ databases">
        <title>Whole genome shotgun sequence of Microbacterium aerolatum NBRC 103071.</title>
        <authorList>
            <person name="Hosoyama A."/>
            <person name="Uohara A."/>
            <person name="Ohji S."/>
            <person name="Ichikawa N."/>
        </authorList>
    </citation>
    <scope>NUCLEOTIDE SEQUENCE [LARGE SCALE GENOMIC DNA]</scope>
    <source>
        <strain evidence="2 3">NBRC 103071</strain>
    </source>
</reference>
<comment type="caution">
    <text evidence="2">The sequence shown here is derived from an EMBL/GenBank/DDBJ whole genome shotgun (WGS) entry which is preliminary data.</text>
</comment>
<evidence type="ECO:0000313" key="3">
    <source>
        <dbReference type="Proteomes" id="UP000321225"/>
    </source>
</evidence>
<dbReference type="Proteomes" id="UP000321225">
    <property type="component" value="Unassembled WGS sequence"/>
</dbReference>
<keyword evidence="3" id="KW-1185">Reference proteome</keyword>
<dbReference type="RefSeq" id="WP_147038260.1">
    <property type="nucleotide sequence ID" value="NZ_BJUW01000003.1"/>
</dbReference>